<dbReference type="PANTHER" id="PTHR30055">
    <property type="entry name" value="HTH-TYPE TRANSCRIPTIONAL REGULATOR RUTR"/>
    <property type="match status" value="1"/>
</dbReference>
<reference evidence="6 7" key="1">
    <citation type="journal article" date="2019" name="Int. J. Syst. Evol. Microbiol.">
        <title>The Global Catalogue of Microorganisms (GCM) 10K type strain sequencing project: providing services to taxonomists for standard genome sequencing and annotation.</title>
        <authorList>
            <consortium name="The Broad Institute Genomics Platform"/>
            <consortium name="The Broad Institute Genome Sequencing Center for Infectious Disease"/>
            <person name="Wu L."/>
            <person name="Ma J."/>
        </authorList>
    </citation>
    <scope>NUCLEOTIDE SEQUENCE [LARGE SCALE GENOMIC DNA]</scope>
    <source>
        <strain evidence="6 7">JCM 10671</strain>
    </source>
</reference>
<evidence type="ECO:0000256" key="2">
    <source>
        <dbReference type="ARBA" id="ARBA00023125"/>
    </source>
</evidence>
<dbReference type="InterPro" id="IPR001647">
    <property type="entry name" value="HTH_TetR"/>
</dbReference>
<name>A0ABN1GRQ3_9ACTN</name>
<sequence>MSAPRTKRSRKKAEAEDRRRSIRDRLLAAIEELAAAGESYSTVSVERLASTAGLSRATFYIYFDGKAGLLEAWFAEVEEELAKATAAWFALDGAATQDDLGRALRGIAEVYVEHRRLLAAFNDEASQNTEVRDRLDQAIARVTDELRVHIEHGQKEGWVDPDLVAAETAAWTVAMLERGLGNVVAEADEDAVDRLLATFTSMLWHTLYVGSPQRPIAAPRG</sequence>
<dbReference type="PROSITE" id="PS50977">
    <property type="entry name" value="HTH_TETR_2"/>
    <property type="match status" value="1"/>
</dbReference>
<feature type="domain" description="HTH tetR-type" evidence="5">
    <location>
        <begin position="20"/>
        <end position="81"/>
    </location>
</feature>
<keyword evidence="7" id="KW-1185">Reference proteome</keyword>
<dbReference type="PANTHER" id="PTHR30055:SF234">
    <property type="entry name" value="HTH-TYPE TRANSCRIPTIONAL REGULATOR BETI"/>
    <property type="match status" value="1"/>
</dbReference>
<dbReference type="InterPro" id="IPR023772">
    <property type="entry name" value="DNA-bd_HTH_TetR-type_CS"/>
</dbReference>
<evidence type="ECO:0000313" key="6">
    <source>
        <dbReference type="EMBL" id="GAA0617524.1"/>
    </source>
</evidence>
<comment type="caution">
    <text evidence="6">The sequence shown here is derived from an EMBL/GenBank/DDBJ whole genome shotgun (WGS) entry which is preliminary data.</text>
</comment>
<dbReference type="SUPFAM" id="SSF46689">
    <property type="entry name" value="Homeodomain-like"/>
    <property type="match status" value="1"/>
</dbReference>
<keyword evidence="2 4" id="KW-0238">DNA-binding</keyword>
<protein>
    <recommendedName>
        <fullName evidence="5">HTH tetR-type domain-containing protein</fullName>
    </recommendedName>
</protein>
<proteinExistence type="predicted"/>
<evidence type="ECO:0000313" key="7">
    <source>
        <dbReference type="Proteomes" id="UP001500957"/>
    </source>
</evidence>
<dbReference type="Proteomes" id="UP001500957">
    <property type="component" value="Unassembled WGS sequence"/>
</dbReference>
<evidence type="ECO:0000259" key="5">
    <source>
        <dbReference type="PROSITE" id="PS50977"/>
    </source>
</evidence>
<dbReference type="Gene3D" id="1.10.357.10">
    <property type="entry name" value="Tetracycline Repressor, domain 2"/>
    <property type="match status" value="1"/>
</dbReference>
<dbReference type="PROSITE" id="PS01081">
    <property type="entry name" value="HTH_TETR_1"/>
    <property type="match status" value="1"/>
</dbReference>
<dbReference type="InterPro" id="IPR050109">
    <property type="entry name" value="HTH-type_TetR-like_transc_reg"/>
</dbReference>
<dbReference type="Pfam" id="PF00440">
    <property type="entry name" value="TetR_N"/>
    <property type="match status" value="1"/>
</dbReference>
<evidence type="ECO:0000256" key="1">
    <source>
        <dbReference type="ARBA" id="ARBA00023015"/>
    </source>
</evidence>
<gene>
    <name evidence="6" type="ORF">GCM10009547_19720</name>
</gene>
<dbReference type="InterPro" id="IPR009057">
    <property type="entry name" value="Homeodomain-like_sf"/>
</dbReference>
<accession>A0ABN1GRQ3</accession>
<dbReference type="RefSeq" id="WP_344604143.1">
    <property type="nucleotide sequence ID" value="NZ_BAAAHE010000014.1"/>
</dbReference>
<feature type="DNA-binding region" description="H-T-H motif" evidence="4">
    <location>
        <begin position="44"/>
        <end position="63"/>
    </location>
</feature>
<dbReference type="EMBL" id="BAAAHE010000014">
    <property type="protein sequence ID" value="GAA0617524.1"/>
    <property type="molecule type" value="Genomic_DNA"/>
</dbReference>
<organism evidence="6 7">
    <name type="scientific">Sporichthya brevicatena</name>
    <dbReference type="NCBI Taxonomy" id="171442"/>
    <lineage>
        <taxon>Bacteria</taxon>
        <taxon>Bacillati</taxon>
        <taxon>Actinomycetota</taxon>
        <taxon>Actinomycetes</taxon>
        <taxon>Sporichthyales</taxon>
        <taxon>Sporichthyaceae</taxon>
        <taxon>Sporichthya</taxon>
    </lineage>
</organism>
<dbReference type="SUPFAM" id="SSF48498">
    <property type="entry name" value="Tetracyclin repressor-like, C-terminal domain"/>
    <property type="match status" value="1"/>
</dbReference>
<evidence type="ECO:0000256" key="3">
    <source>
        <dbReference type="ARBA" id="ARBA00023163"/>
    </source>
</evidence>
<keyword evidence="3" id="KW-0804">Transcription</keyword>
<dbReference type="InterPro" id="IPR036271">
    <property type="entry name" value="Tet_transcr_reg_TetR-rel_C_sf"/>
</dbReference>
<evidence type="ECO:0000256" key="4">
    <source>
        <dbReference type="PROSITE-ProRule" id="PRU00335"/>
    </source>
</evidence>
<dbReference type="Gene3D" id="1.10.10.60">
    <property type="entry name" value="Homeodomain-like"/>
    <property type="match status" value="1"/>
</dbReference>
<keyword evidence="1" id="KW-0805">Transcription regulation</keyword>